<feature type="domain" description="DUF11" evidence="1">
    <location>
        <begin position="548"/>
        <end position="620"/>
    </location>
</feature>
<dbReference type="InterPro" id="IPR051172">
    <property type="entry name" value="Chlamydia_OmcB"/>
</dbReference>
<accession>A0ABU5F3I1</accession>
<organism evidence="2 3">
    <name type="scientific">Gemmata algarum</name>
    <dbReference type="NCBI Taxonomy" id="2975278"/>
    <lineage>
        <taxon>Bacteria</taxon>
        <taxon>Pseudomonadati</taxon>
        <taxon>Planctomycetota</taxon>
        <taxon>Planctomycetia</taxon>
        <taxon>Gemmatales</taxon>
        <taxon>Gemmataceae</taxon>
        <taxon>Gemmata</taxon>
    </lineage>
</organism>
<sequence length="777" mass="80103">MSVRLAAVIALAATVIAGGCTYTPGYFPYLIPPGPIQQTHAKPGGRGYFRDFDPKAHRLEVKPGGLVNAPLGSQIVLVATVYDKDGTPRRDRRVEWIVEGPGNIIEADESGVTRGRGYLIDNKRAVTHTSYVPKTITRGNDDPKDDVAVEPGQTFVVLSSAIPGETVVTAYAPEVFNWDNGRVVTKVMWGDARFKFPEPVTVRIGGETTLATSINPTATDAGGNFRVRYRVLEGPPAALVAAGNETVALSGSGGKEAEASLEGSNEATVRLVQRDPKAGKTRVAVEVVKPSESGVGPGAVVGRRETTIEWAAPSVKLKMTAPPVAGPNGSFPVTVTLENVAGVDSRDARISVALSDGATLKRSDPPPTGLDKSGALTFDLPPVSGKGKQQVTLQVVPAKLGAVTVRADAVTGDGLQADTSETVRVEQAKLQVLTEAPTIALAGEMIEARVLVTNTGAAAAANVTVWARADDGLAPAADGKPIELPAGTLSPGQTKSLDLPLRAKAAGKFGVRVSATGDGNLSGTAEPVAIEVRRAELAVAVSGSKLAYLDQKVSWTVTVANRGDAAVSNVVVRAAVPAEVKVTAADGGSVGPGSVQWKIAELAPGAQKSFALDASAVQLAPQTAVTVSALGDAVSNGKAVGAPVEARGEAAVAIIGTAALSLELATPPGVVEAGKRVKYQIRVKNQGTVSARNIEVSATASPELKFVRGTGAAEGHTDADGRITFTAVEELSPGRALTFTVEMDAGQAGDARFKAEVKAAHLTNPLREEQATRVTGR</sequence>
<gene>
    <name evidence="2" type="ORF">R5W23_003578</name>
</gene>
<dbReference type="NCBIfam" id="TIGR01451">
    <property type="entry name" value="B_ant_repeat"/>
    <property type="match status" value="1"/>
</dbReference>
<evidence type="ECO:0000313" key="2">
    <source>
        <dbReference type="EMBL" id="MDY3562132.1"/>
    </source>
</evidence>
<proteinExistence type="predicted"/>
<keyword evidence="3" id="KW-1185">Reference proteome</keyword>
<evidence type="ECO:0000259" key="1">
    <source>
        <dbReference type="Pfam" id="PF01345"/>
    </source>
</evidence>
<dbReference type="Gene3D" id="2.60.40.10">
    <property type="entry name" value="Immunoglobulins"/>
    <property type="match status" value="3"/>
</dbReference>
<dbReference type="PROSITE" id="PS51257">
    <property type="entry name" value="PROKAR_LIPOPROTEIN"/>
    <property type="match status" value="1"/>
</dbReference>
<dbReference type="PANTHER" id="PTHR34819">
    <property type="entry name" value="LARGE CYSTEINE-RICH PERIPLASMIC PROTEIN OMCB"/>
    <property type="match status" value="1"/>
</dbReference>
<comment type="caution">
    <text evidence="2">The sequence shown here is derived from an EMBL/GenBank/DDBJ whole genome shotgun (WGS) entry which is preliminary data.</text>
</comment>
<dbReference type="EMBL" id="JAXBLV010000208">
    <property type="protein sequence ID" value="MDY3562132.1"/>
    <property type="molecule type" value="Genomic_DNA"/>
</dbReference>
<reference evidence="3" key="1">
    <citation type="journal article" date="2023" name="Mar. Drugs">
        <title>Gemmata algarum, a Novel Planctomycete Isolated from an Algal Mat, Displays Antimicrobial Activity.</title>
        <authorList>
            <person name="Kumar G."/>
            <person name="Kallscheuer N."/>
            <person name="Kashif M."/>
            <person name="Ahamad S."/>
            <person name="Jagadeeshwari U."/>
            <person name="Pannikurungottu S."/>
            <person name="Haufschild T."/>
            <person name="Kabuu M."/>
            <person name="Sasikala C."/>
            <person name="Jogler C."/>
            <person name="Ramana C."/>
        </authorList>
    </citation>
    <scope>NUCLEOTIDE SEQUENCE [LARGE SCALE GENOMIC DNA]</scope>
    <source>
        <strain evidence="3">JC673</strain>
    </source>
</reference>
<dbReference type="InterPro" id="IPR047589">
    <property type="entry name" value="DUF11_rpt"/>
</dbReference>
<dbReference type="Proteomes" id="UP001272242">
    <property type="component" value="Unassembled WGS sequence"/>
</dbReference>
<dbReference type="Pfam" id="PF01345">
    <property type="entry name" value="DUF11"/>
    <property type="match status" value="2"/>
</dbReference>
<feature type="domain" description="DUF11" evidence="1">
    <location>
        <begin position="669"/>
        <end position="761"/>
    </location>
</feature>
<evidence type="ECO:0000313" key="3">
    <source>
        <dbReference type="Proteomes" id="UP001272242"/>
    </source>
</evidence>
<dbReference type="PANTHER" id="PTHR34819:SF5">
    <property type="entry name" value="CONSERVED REPEAT DOMAIN PROTEIN"/>
    <property type="match status" value="1"/>
</dbReference>
<dbReference type="InterPro" id="IPR013783">
    <property type="entry name" value="Ig-like_fold"/>
</dbReference>
<dbReference type="InterPro" id="IPR001434">
    <property type="entry name" value="OmcB-like_DUF11"/>
</dbReference>
<dbReference type="RefSeq" id="WP_320688464.1">
    <property type="nucleotide sequence ID" value="NZ_JAXBLV010000208.1"/>
</dbReference>
<name>A0ABU5F3I1_9BACT</name>
<protein>
    <submittedName>
        <fullName evidence="2">DUF11 domain-containing protein</fullName>
    </submittedName>
</protein>